<dbReference type="Proteomes" id="UP001378960">
    <property type="component" value="Unassembled WGS sequence"/>
</dbReference>
<evidence type="ECO:0000313" key="9">
    <source>
        <dbReference type="EMBL" id="GMM44283.1"/>
    </source>
</evidence>
<dbReference type="Pfam" id="PF11919">
    <property type="entry name" value="PSME4_C"/>
    <property type="match status" value="1"/>
</dbReference>
<feature type="region of interest" description="Disordered" evidence="5">
    <location>
        <begin position="1"/>
        <end position="44"/>
    </location>
</feature>
<evidence type="ECO:0000259" key="8">
    <source>
        <dbReference type="Pfam" id="PF16547"/>
    </source>
</evidence>
<feature type="region of interest" description="Disordered" evidence="5">
    <location>
        <begin position="1137"/>
        <end position="1158"/>
    </location>
</feature>
<proteinExistence type="inferred from homology"/>
<dbReference type="InterPro" id="IPR035309">
    <property type="entry name" value="PSME4"/>
</dbReference>
<feature type="compositionally biased region" description="Acidic residues" evidence="5">
    <location>
        <begin position="170"/>
        <end position="195"/>
    </location>
</feature>
<evidence type="ECO:0000256" key="2">
    <source>
        <dbReference type="ARBA" id="ARBA00022737"/>
    </source>
</evidence>
<sequence length="2169" mass="247889">MSSPIPEFSFAKPKPRRPINLGTSSSFDSSNFSETISKNSPLPHTTKELNRLQAYGLDIINDDDEAMKLLTDEKSPFYATNKARKLKHKALLPYKTETIRDQYKYLSHIIAHIYIAVKSLDLKGNLTISIEDLESARNIILNNQDQNAYINSNSTMDGQKFETLHSNESEAIEDDDNEEDSDYYESSEDEDDEDAANSTPIMKIEKESASIIALKYWTKELKNLLKMGLVIPLQISIKLIKVFYSICLSRGQTIDILFYTQAIGLLSREKKLLIKNGLELDWEPVYEEFASTLGNPTVFGPSMRDGRFKKLISFALTVKPFFNQDSAPLIMEKIILKCTPPTISATLTHFTVLLPMSFKQPVKESDGSVSYDKKDIRYYLPVLFDLWVNYKSDKEINCLLTVIMNIAVENLKKGASDNLILNRGIYGIFTKEQFAYMMNQLFLSSQIRHKDNRMIKYCKLICQIIINSLSTEYAFEKEGVLDFFKTYADAVYTMIHPSNSGPWSSVLSEVVKKIALSLHLRVQGEKDNRDLIPLYHPDYRGLPEGQKLNQIVIKEVVKVLLPLIHLGAQSKSSSHRRNYNEALQVLCFMEPNMVLDNLLTDWYASFESINSTHRIPIVINQLTHLARLMVELPVYRVHIPRLLSMLLPAIDSNDPEKTILATDFITIVSSVIPFADLTEGLGDGGVAAVDFTSQHLAYLDAKFYKKSPVNIQFGEQQIPDEFQYEAEFELIALKSATSSFKEFLTQFCDNCFKFLELGPAIDTNNTIESQACALISYCFESLVEATSEELYNVISDKFFEYVTNNVKHEVALVFCNIAEAIVRRDPKPQLKRIMDFFMPHIITEIEHGAGISRSQEVLHKDQRLIWNMRIVSGAISGASEEILPYLPDLEKFLILHTYKLKGTAGLCAAMIANCTLSTISYLKPVEKRIISDKWLEDHGGKYSEECWGGFQFSDTRFDLEYLNYKWYVPTNVEVDAAAEHFENLSSSSMEYINRIVDKLNGSIKLSLDEVDQLSFHVELLEGLLKGVCCLFDQSYNENLESKHLQKFKPLLANDNGISSSPSLVNIAKSDSISSLNIEVLKNNSKNVSDEGEKLMNNAKLNGKNYEKDDNFLMEDEISDINPINREIEIEIKRSNSPSGGSIFSNESEIPTRSATPNLSESIDAVDPTLTKRADILFSYGPYFSNDISKALDFSYKKLHSTRQKIGNSLHNLINALSNSEGYIELIGKVIQCISTWLNDCGYYSNDNELYTDNLHFISMQDFPGVFAPYTRSVLGSRLAVSHCSRISISCCTRLPTKLDKVLIKDLVSLIASSYGITATHAASVLGTSLNRVMNCTSAIFNIFNDWEKAITNKDKDVLINIMIMFDKKKLRGLVEKSSSMLPKYEELLYKSAALNEDEVTIMSMRLFRSIKKYVKIPAAVCIFDEKLIECIRPPDADVDMKISVLKLAKSRKKAMLHKILSNLVNSSIDYLSKKLNWKFMLLILELITTIQSHIEIPLEQKTLSTMLKFVNGSHPEISKKGMFWIASIFDTVESRAYNNYDLDNMLSVNQFDPCIVPFNSVAKENTAEEFFKEVKDTKNPKFFIDNKQWIPSYPWDKNLRIVVPINRTGFNFNNNDELAIREFSSYITKDWLSELLKTHIDESEATSAFFPGIVYFFTSITSLIIYGYVDNLTLKDLFDLTDEIFKGDERPTHVAISEVFCGVLFACKNDKESMKLVDEEISKRLTTIFDKHLSQSTFKMWSIFSWWLSGHFDIRRTPKILSLICDFEVHKDYKGSPFGLMCRLSFLKSYIGSVTNRFHDFDHITHKLFKILGHPYDIISSEVSAILFDILHSQTVDYIDSFEEYMRRIHEDKTGMGSITRKQNVLFHEHFKHFLLKTITLAKDNDGKLPQDVVESEFMFYIKGANGLLLRILRTTINVEIVDYIRQYILPLVSELDKVKEACNLSNISIDTFFLVLGSIRFEEQDNDTIIELLESNMGWSSPNLTQYKHSLAFFGVYGTVSFLERTPAQRKKLMEITCSMLFNEHLYLREQYSQNIKLFVHLFLDSEREEMIKFCIKKFKRIIKKNKNNKNVKLTVGQNNLVHGATLGLCALVETYPYTTPPPEWLPEVLTILEVKCTGYSGAIGRAAKDALSQFKKTRQDTWHIDSKFFTEEQLEDLEGVLYKSYYL</sequence>
<dbReference type="Gene3D" id="1.10.287.2210">
    <property type="match status" value="1"/>
</dbReference>
<dbReference type="PANTHER" id="PTHR32170">
    <property type="entry name" value="PROTEASOME ACTIVATOR COMPLEX SUBUNIT 4"/>
    <property type="match status" value="1"/>
</dbReference>
<evidence type="ECO:0000256" key="5">
    <source>
        <dbReference type="SAM" id="MobiDB-lite"/>
    </source>
</evidence>
<evidence type="ECO:0000256" key="1">
    <source>
        <dbReference type="ARBA" id="ARBA00005739"/>
    </source>
</evidence>
<dbReference type="InterPro" id="IPR032372">
    <property type="entry name" value="Blm10_N"/>
</dbReference>
<dbReference type="EMBL" id="BTGB01000001">
    <property type="protein sequence ID" value="GMM44283.1"/>
    <property type="molecule type" value="Genomic_DNA"/>
</dbReference>
<dbReference type="Pfam" id="PF16547">
    <property type="entry name" value="BLM10_N"/>
    <property type="match status" value="1"/>
</dbReference>
<feature type="compositionally biased region" description="Low complexity" evidence="5">
    <location>
        <begin position="24"/>
        <end position="33"/>
    </location>
</feature>
<feature type="compositionally biased region" description="Polar residues" evidence="5">
    <location>
        <begin position="34"/>
        <end position="43"/>
    </location>
</feature>
<dbReference type="InterPro" id="IPR021843">
    <property type="entry name" value="PSME4_C"/>
</dbReference>
<evidence type="ECO:0000259" key="6">
    <source>
        <dbReference type="Pfam" id="PF11919"/>
    </source>
</evidence>
<dbReference type="GO" id="GO:0005634">
    <property type="term" value="C:nucleus"/>
    <property type="evidence" value="ECO:0007669"/>
    <property type="project" value="TreeGrafter"/>
</dbReference>
<dbReference type="PANTHER" id="PTHR32170:SF3">
    <property type="entry name" value="PROTEASOME ACTIVATOR COMPLEX SUBUNIT 4"/>
    <property type="match status" value="1"/>
</dbReference>
<keyword evidence="2" id="KW-0677">Repeat</keyword>
<protein>
    <submittedName>
        <fullName evidence="9">Blm10 protein</fullName>
    </submittedName>
</protein>
<name>A0AAV5QYD0_PICKL</name>
<dbReference type="GO" id="GO:0010499">
    <property type="term" value="P:proteasomal ubiquitin-independent protein catabolic process"/>
    <property type="evidence" value="ECO:0007669"/>
    <property type="project" value="TreeGrafter"/>
</dbReference>
<comment type="similarity">
    <text evidence="1">Belongs to the BLM10 family.</text>
</comment>
<keyword evidence="3" id="KW-0227">DNA damage</keyword>
<comment type="caution">
    <text evidence="9">The sequence shown here is derived from an EMBL/GenBank/DDBJ whole genome shotgun (WGS) entry which is preliminary data.</text>
</comment>
<accession>A0AAV5QYD0</accession>
<feature type="domain" description="Proteasome activator Blm10 N-terminal" evidence="8">
    <location>
        <begin position="46"/>
        <end position="124"/>
    </location>
</feature>
<feature type="domain" description="Proteasome activator Blm10 middle HEAT repeats region" evidence="7">
    <location>
        <begin position="490"/>
        <end position="1031"/>
    </location>
</feature>
<evidence type="ECO:0000256" key="4">
    <source>
        <dbReference type="ARBA" id="ARBA00023204"/>
    </source>
</evidence>
<dbReference type="GO" id="GO:0005829">
    <property type="term" value="C:cytosol"/>
    <property type="evidence" value="ECO:0007669"/>
    <property type="project" value="TreeGrafter"/>
</dbReference>
<feature type="domain" description="Proteasome activator complex subunit 4 C-terminal" evidence="6">
    <location>
        <begin position="2083"/>
        <end position="2168"/>
    </location>
</feature>
<dbReference type="InterPro" id="IPR016024">
    <property type="entry name" value="ARM-type_fold"/>
</dbReference>
<evidence type="ECO:0000259" key="7">
    <source>
        <dbReference type="Pfam" id="PF16507"/>
    </source>
</evidence>
<evidence type="ECO:0000313" key="10">
    <source>
        <dbReference type="Proteomes" id="UP001378960"/>
    </source>
</evidence>
<organism evidence="9 10">
    <name type="scientific">Pichia kluyveri</name>
    <name type="common">Yeast</name>
    <dbReference type="NCBI Taxonomy" id="36015"/>
    <lineage>
        <taxon>Eukaryota</taxon>
        <taxon>Fungi</taxon>
        <taxon>Dikarya</taxon>
        <taxon>Ascomycota</taxon>
        <taxon>Saccharomycotina</taxon>
        <taxon>Pichiomycetes</taxon>
        <taxon>Pichiales</taxon>
        <taxon>Pichiaceae</taxon>
        <taxon>Pichia</taxon>
    </lineage>
</organism>
<reference evidence="9 10" key="1">
    <citation type="journal article" date="2023" name="Elife">
        <title>Identification of key yeast species and microbe-microbe interactions impacting larval growth of Drosophila in the wild.</title>
        <authorList>
            <person name="Mure A."/>
            <person name="Sugiura Y."/>
            <person name="Maeda R."/>
            <person name="Honda K."/>
            <person name="Sakurai N."/>
            <person name="Takahashi Y."/>
            <person name="Watada M."/>
            <person name="Katoh T."/>
            <person name="Gotoh A."/>
            <person name="Gotoh Y."/>
            <person name="Taniguchi I."/>
            <person name="Nakamura K."/>
            <person name="Hayashi T."/>
            <person name="Katayama T."/>
            <person name="Uemura T."/>
            <person name="Hattori Y."/>
        </authorList>
    </citation>
    <scope>NUCLEOTIDE SEQUENCE [LARGE SCALE GENOMIC DNA]</scope>
    <source>
        <strain evidence="9 10">PK-24</strain>
    </source>
</reference>
<dbReference type="SUPFAM" id="SSF48371">
    <property type="entry name" value="ARM repeat"/>
    <property type="match status" value="2"/>
</dbReference>
<gene>
    <name evidence="9" type="ORF">DAPK24_008580</name>
</gene>
<evidence type="ECO:0000256" key="3">
    <source>
        <dbReference type="ARBA" id="ARBA00022763"/>
    </source>
</evidence>
<dbReference type="Pfam" id="PF16507">
    <property type="entry name" value="HEAT_PSME4_mid"/>
    <property type="match status" value="1"/>
</dbReference>
<keyword evidence="10" id="KW-1185">Reference proteome</keyword>
<dbReference type="InterPro" id="IPR032430">
    <property type="entry name" value="Blm10_mid"/>
</dbReference>
<keyword evidence="4" id="KW-0234">DNA repair</keyword>
<feature type="region of interest" description="Disordered" evidence="5">
    <location>
        <begin position="168"/>
        <end position="198"/>
    </location>
</feature>
<dbReference type="GO" id="GO:0016504">
    <property type="term" value="F:peptidase activator activity"/>
    <property type="evidence" value="ECO:0007669"/>
    <property type="project" value="InterPro"/>
</dbReference>
<dbReference type="GO" id="GO:0070628">
    <property type="term" value="F:proteasome binding"/>
    <property type="evidence" value="ECO:0007669"/>
    <property type="project" value="InterPro"/>
</dbReference>
<dbReference type="GO" id="GO:0006281">
    <property type="term" value="P:DNA repair"/>
    <property type="evidence" value="ECO:0007669"/>
    <property type="project" value="UniProtKB-KW"/>
</dbReference>